<evidence type="ECO:0000313" key="4">
    <source>
        <dbReference type="Proteomes" id="UP000792457"/>
    </source>
</evidence>
<gene>
    <name evidence="3" type="ORF">J437_LFUL004240</name>
</gene>
<keyword evidence="1" id="KW-1133">Transmembrane helix</keyword>
<dbReference type="Proteomes" id="UP000792457">
    <property type="component" value="Unassembled WGS sequence"/>
</dbReference>
<feature type="transmembrane region" description="Helical" evidence="1">
    <location>
        <begin position="169"/>
        <end position="191"/>
    </location>
</feature>
<feature type="transmembrane region" description="Helical" evidence="1">
    <location>
        <begin position="291"/>
        <end position="316"/>
    </location>
</feature>
<feature type="transmembrane region" description="Helical" evidence="1">
    <location>
        <begin position="249"/>
        <end position="271"/>
    </location>
</feature>
<feature type="transmembrane region" description="Helical" evidence="1">
    <location>
        <begin position="551"/>
        <end position="569"/>
    </location>
</feature>
<evidence type="ECO:0000256" key="1">
    <source>
        <dbReference type="SAM" id="Phobius"/>
    </source>
</evidence>
<comment type="caution">
    <text evidence="3">The sequence shown here is derived from an EMBL/GenBank/DDBJ whole genome shotgun (WGS) entry which is preliminary data.</text>
</comment>
<dbReference type="Pfam" id="PF20146">
    <property type="entry name" value="NRF"/>
    <property type="match status" value="1"/>
</dbReference>
<dbReference type="OrthoDB" id="6585993at2759"/>
<name>A0A8K0NZZ0_LADFU</name>
<protein>
    <recommendedName>
        <fullName evidence="2">Nose resistant-to-fluoxetine protein N-terminal domain-containing protein</fullName>
    </recommendedName>
</protein>
<feature type="domain" description="Nose resistant-to-fluoxetine protein N-terminal" evidence="2">
    <location>
        <begin position="3"/>
        <end position="152"/>
    </location>
</feature>
<dbReference type="AlphaFoldDB" id="A0A8K0NZZ0"/>
<dbReference type="EMBL" id="KZ308330">
    <property type="protein sequence ID" value="KAG8227628.1"/>
    <property type="molecule type" value="Genomic_DNA"/>
</dbReference>
<dbReference type="PANTHER" id="PTHR11161:SF71">
    <property type="entry name" value="NOSE RESISTANT-TO-FLUOXETINE PROTEIN N-TERMINAL DOMAIN-CONTAINING PROTEIN"/>
    <property type="match status" value="1"/>
</dbReference>
<feature type="transmembrane region" description="Helical" evidence="1">
    <location>
        <begin position="482"/>
        <end position="503"/>
    </location>
</feature>
<feature type="transmembrane region" description="Helical" evidence="1">
    <location>
        <begin position="337"/>
        <end position="359"/>
    </location>
</feature>
<evidence type="ECO:0000313" key="3">
    <source>
        <dbReference type="EMBL" id="KAG8227628.1"/>
    </source>
</evidence>
<accession>A0A8K0NZZ0</accession>
<proteinExistence type="predicted"/>
<sequence length="628" mass="71616">MVKLKKKKSEARKLYDAGAKFPGGFISGNYYRLGDFDECMATAGIGSNGREIKGKYCVANVHVTEDENYRRDRISREQLTNDDLFALEFSPMSSAWDVVEYKGDKSKHRRDHLKWGICFPSACSASELEEALAKTLETAGRPLKIKTGVTVEPSLCTVDEPMVWTEYDFVFWLVHSIAGLLLLLCTTSTIWDAKLRKKDKEYVDSLGKTATGLTAYLQFVNNNNPTTACQNADHRNLPKKKGDTGGLNVMFGMRFVSMGFIILCHSLLNVIQGPLVNPEMVEKGNRNPFYMWFLHGDLVVDTFFTTSAFLLSYFLLRELEKQKISTIKLIFFRYIRYLSLFVHRLTPTVLIMVLFYASLLEKIGSGPYWKSTVATERDNCQENWWTNVLYINNYVNPDKMLQAIKGFVSVLLTPQITSSIDPNLNTTLISFLHNLTDNKLLYYNYYPSHSRAGPYMVGLLAGYLHHKLNLNERKLSKRMYHAMFCIAIILLFGPIYYAALFYIPSRQYYPVEAALYAGLNRSIWGAGIALLIISMSSGQIGLLTNILNQKIFIVLGKLTYSAYLCHFVFQLVLIGTKRSSFHLTYYNMFMIWLVNIVSTYIVSLFLYLMIECPFRDLAALAAKGKKKT</sequence>
<feature type="transmembrane region" description="Helical" evidence="1">
    <location>
        <begin position="589"/>
        <end position="610"/>
    </location>
</feature>
<keyword evidence="4" id="KW-1185">Reference proteome</keyword>
<keyword evidence="1" id="KW-0812">Transmembrane</keyword>
<reference evidence="3" key="2">
    <citation type="submission" date="2017-10" db="EMBL/GenBank/DDBJ databases">
        <title>Ladona fulva Genome sequencing and assembly.</title>
        <authorList>
            <person name="Murali S."/>
            <person name="Richards S."/>
            <person name="Bandaranaike D."/>
            <person name="Bellair M."/>
            <person name="Blankenburg K."/>
            <person name="Chao H."/>
            <person name="Dinh H."/>
            <person name="Doddapaneni H."/>
            <person name="Dugan-Rocha S."/>
            <person name="Elkadiri S."/>
            <person name="Gnanaolivu R."/>
            <person name="Hernandez B."/>
            <person name="Skinner E."/>
            <person name="Javaid M."/>
            <person name="Lee S."/>
            <person name="Li M."/>
            <person name="Ming W."/>
            <person name="Munidasa M."/>
            <person name="Muniz J."/>
            <person name="Nguyen L."/>
            <person name="Hughes D."/>
            <person name="Osuji N."/>
            <person name="Pu L.-L."/>
            <person name="Puazo M."/>
            <person name="Qu C."/>
            <person name="Quiroz J."/>
            <person name="Raj R."/>
            <person name="Weissenberger G."/>
            <person name="Xin Y."/>
            <person name="Zou X."/>
            <person name="Han Y."/>
            <person name="Worley K."/>
            <person name="Muzny D."/>
            <person name="Gibbs R."/>
        </authorList>
    </citation>
    <scope>NUCLEOTIDE SEQUENCE</scope>
    <source>
        <strain evidence="3">Sampled in the wild</strain>
    </source>
</reference>
<evidence type="ECO:0000259" key="2">
    <source>
        <dbReference type="SMART" id="SM00703"/>
    </source>
</evidence>
<feature type="transmembrane region" description="Helical" evidence="1">
    <location>
        <begin position="523"/>
        <end position="544"/>
    </location>
</feature>
<keyword evidence="1" id="KW-0472">Membrane</keyword>
<dbReference type="PANTHER" id="PTHR11161">
    <property type="entry name" value="O-ACYLTRANSFERASE"/>
    <property type="match status" value="1"/>
</dbReference>
<dbReference type="InterPro" id="IPR052728">
    <property type="entry name" value="O2_lipid_transport_reg"/>
</dbReference>
<reference evidence="3" key="1">
    <citation type="submission" date="2013-04" db="EMBL/GenBank/DDBJ databases">
        <authorList>
            <person name="Qu J."/>
            <person name="Murali S.C."/>
            <person name="Bandaranaike D."/>
            <person name="Bellair M."/>
            <person name="Blankenburg K."/>
            <person name="Chao H."/>
            <person name="Dinh H."/>
            <person name="Doddapaneni H."/>
            <person name="Downs B."/>
            <person name="Dugan-Rocha S."/>
            <person name="Elkadiri S."/>
            <person name="Gnanaolivu R.D."/>
            <person name="Hernandez B."/>
            <person name="Javaid M."/>
            <person name="Jayaseelan J.C."/>
            <person name="Lee S."/>
            <person name="Li M."/>
            <person name="Ming W."/>
            <person name="Munidasa M."/>
            <person name="Muniz J."/>
            <person name="Nguyen L."/>
            <person name="Ongeri F."/>
            <person name="Osuji N."/>
            <person name="Pu L.-L."/>
            <person name="Puazo M."/>
            <person name="Qu C."/>
            <person name="Quiroz J."/>
            <person name="Raj R."/>
            <person name="Weissenberger G."/>
            <person name="Xin Y."/>
            <person name="Zou X."/>
            <person name="Han Y."/>
            <person name="Richards S."/>
            <person name="Worley K."/>
            <person name="Muzny D."/>
            <person name="Gibbs R."/>
        </authorList>
    </citation>
    <scope>NUCLEOTIDE SEQUENCE</scope>
    <source>
        <strain evidence="3">Sampled in the wild</strain>
    </source>
</reference>
<organism evidence="3 4">
    <name type="scientific">Ladona fulva</name>
    <name type="common">Scarce chaser dragonfly</name>
    <name type="synonym">Libellula fulva</name>
    <dbReference type="NCBI Taxonomy" id="123851"/>
    <lineage>
        <taxon>Eukaryota</taxon>
        <taxon>Metazoa</taxon>
        <taxon>Ecdysozoa</taxon>
        <taxon>Arthropoda</taxon>
        <taxon>Hexapoda</taxon>
        <taxon>Insecta</taxon>
        <taxon>Pterygota</taxon>
        <taxon>Palaeoptera</taxon>
        <taxon>Odonata</taxon>
        <taxon>Epiprocta</taxon>
        <taxon>Anisoptera</taxon>
        <taxon>Libelluloidea</taxon>
        <taxon>Libellulidae</taxon>
        <taxon>Ladona</taxon>
    </lineage>
</organism>
<dbReference type="InterPro" id="IPR006621">
    <property type="entry name" value="Nose-resist-to-fluoxetine_N"/>
</dbReference>
<dbReference type="SMART" id="SM00703">
    <property type="entry name" value="NRF"/>
    <property type="match status" value="1"/>
</dbReference>